<evidence type="ECO:0000313" key="3">
    <source>
        <dbReference type="EMBL" id="RJY02159.1"/>
    </source>
</evidence>
<dbReference type="Pfam" id="PF01637">
    <property type="entry name" value="ATPase_2"/>
    <property type="match status" value="1"/>
</dbReference>
<name>A0A3A6T1L7_9GAMM</name>
<dbReference type="AlphaFoldDB" id="A0A3A6T1L7"/>
<dbReference type="OrthoDB" id="9801758at2"/>
<dbReference type="SUPFAM" id="SSF52540">
    <property type="entry name" value="P-loop containing nucleoside triphosphate hydrolases"/>
    <property type="match status" value="1"/>
</dbReference>
<feature type="domain" description="ATPase" evidence="1">
    <location>
        <begin position="4"/>
        <end position="210"/>
    </location>
</feature>
<dbReference type="PANTHER" id="PTHR34704:SF1">
    <property type="entry name" value="ATPASE"/>
    <property type="match status" value="1"/>
</dbReference>
<dbReference type="Gene3D" id="3.40.50.300">
    <property type="entry name" value="P-loop containing nucleotide triphosphate hydrolases"/>
    <property type="match status" value="1"/>
</dbReference>
<dbReference type="RefSeq" id="WP_121855233.1">
    <property type="nucleotide sequence ID" value="NZ_CP037952.1"/>
</dbReference>
<dbReference type="Pfam" id="PF03008">
    <property type="entry name" value="DUF234"/>
    <property type="match status" value="1"/>
</dbReference>
<dbReference type="PANTHER" id="PTHR34704">
    <property type="entry name" value="ATPASE"/>
    <property type="match status" value="1"/>
</dbReference>
<dbReference type="InterPro" id="IPR027417">
    <property type="entry name" value="P-loop_NTPase"/>
</dbReference>
<dbReference type="GO" id="GO:0005524">
    <property type="term" value="F:ATP binding"/>
    <property type="evidence" value="ECO:0007669"/>
    <property type="project" value="UniProtKB-KW"/>
</dbReference>
<comment type="caution">
    <text evidence="3">The sequence shown here is derived from an EMBL/GenBank/DDBJ whole genome shotgun (WGS) entry which is preliminary data.</text>
</comment>
<sequence length="448" mass="52530">MQKFYNREKEMDTLRRISKNISDHKGQLSVMIGRRRVGKTRLLSEAFIDQDIKYLYLFISRKTERSLVAEFAEIIRNELGAKFFKPQSLKDIFEYLLDYSKNEPLTVIVDEFQDIQRVNSSLFSDIQNLWDTNKQTSMMHLVCCGSLYNMMTKIFKGQDEPLLNRDDRFFKIKPLQPTYIRSVIADHSKFTAENMLEWWCLSGGIPKYLEWLANFANESGNIFDSIISDFSPFIKEGTHRLVEDFGSEHRIYFDILGAISQGHTSRSRIENYLGLGVGVHLEKLEDDFDSITKMRPMTSKETSRDVRYSISDPFLKFWFRFIHANKSAVEMENYEYIRNHIDRDFETYSGLELESLFQAILAESKQFGRMGSYWDAKGHNEIDIVAINDLDKQVLIVEVKRQQKKYNETKLIEKSHGLLKKLKLSGYNVTYRGFSLDNLVEVMDEFLS</sequence>
<dbReference type="EMBL" id="QYYH01000230">
    <property type="protein sequence ID" value="RJY02159.1"/>
    <property type="molecule type" value="Genomic_DNA"/>
</dbReference>
<keyword evidence="3" id="KW-0547">Nucleotide-binding</keyword>
<evidence type="ECO:0000259" key="2">
    <source>
        <dbReference type="Pfam" id="PF03008"/>
    </source>
</evidence>
<keyword evidence="4" id="KW-1185">Reference proteome</keyword>
<proteinExistence type="predicted"/>
<dbReference type="InterPro" id="IPR011579">
    <property type="entry name" value="ATPase_dom"/>
</dbReference>
<reference evidence="3 4" key="1">
    <citation type="submission" date="2018-09" db="EMBL/GenBank/DDBJ databases">
        <title>Phylogeny of the Shewanellaceae, and recommendation for two new genera, Pseudoshewanella and Parashewanella.</title>
        <authorList>
            <person name="Wang G."/>
        </authorList>
    </citation>
    <scope>NUCLEOTIDE SEQUENCE [LARGE SCALE GENOMIC DNA]</scope>
    <source>
        <strain evidence="3 4">KCTC 22492</strain>
    </source>
</reference>
<organism evidence="3 4">
    <name type="scientific">Parashewanella spongiae</name>
    <dbReference type="NCBI Taxonomy" id="342950"/>
    <lineage>
        <taxon>Bacteria</taxon>
        <taxon>Pseudomonadati</taxon>
        <taxon>Pseudomonadota</taxon>
        <taxon>Gammaproteobacteria</taxon>
        <taxon>Alteromonadales</taxon>
        <taxon>Shewanellaceae</taxon>
        <taxon>Parashewanella</taxon>
    </lineage>
</organism>
<dbReference type="Proteomes" id="UP000273022">
    <property type="component" value="Unassembled WGS sequence"/>
</dbReference>
<protein>
    <submittedName>
        <fullName evidence="3">ATP-binding protein</fullName>
    </submittedName>
</protein>
<keyword evidence="3" id="KW-0067">ATP-binding</keyword>
<accession>A0A3A6T1L7</accession>
<evidence type="ECO:0000313" key="4">
    <source>
        <dbReference type="Proteomes" id="UP000273022"/>
    </source>
</evidence>
<dbReference type="InterPro" id="IPR004256">
    <property type="entry name" value="DUF234"/>
</dbReference>
<feature type="domain" description="DUF234" evidence="2">
    <location>
        <begin position="318"/>
        <end position="410"/>
    </location>
</feature>
<gene>
    <name evidence="3" type="ORF">D5R81_19490</name>
</gene>
<evidence type="ECO:0000259" key="1">
    <source>
        <dbReference type="Pfam" id="PF01637"/>
    </source>
</evidence>